<dbReference type="RefSeq" id="WP_131018209.1">
    <property type="nucleotide sequence ID" value="NZ_SIRE01000035.1"/>
</dbReference>
<name>A0A4Q9DHU9_9BACL</name>
<keyword evidence="2" id="KW-1185">Reference proteome</keyword>
<evidence type="ECO:0000313" key="2">
    <source>
        <dbReference type="Proteomes" id="UP000293142"/>
    </source>
</evidence>
<organism evidence="1 2">
    <name type="scientific">Paenibacillus thalictri</name>
    <dbReference type="NCBI Taxonomy" id="2527873"/>
    <lineage>
        <taxon>Bacteria</taxon>
        <taxon>Bacillati</taxon>
        <taxon>Bacillota</taxon>
        <taxon>Bacilli</taxon>
        <taxon>Bacillales</taxon>
        <taxon>Paenibacillaceae</taxon>
        <taxon>Paenibacillus</taxon>
    </lineage>
</organism>
<reference evidence="1 2" key="1">
    <citation type="submission" date="2019-02" db="EMBL/GenBank/DDBJ databases">
        <title>Paenibacillus sp. nov., isolated from surface-sterilized tissue of Thalictrum simplex L.</title>
        <authorList>
            <person name="Tuo L."/>
        </authorList>
    </citation>
    <scope>NUCLEOTIDE SEQUENCE [LARGE SCALE GENOMIC DNA]</scope>
    <source>
        <strain evidence="1 2">N2SHLJ1</strain>
    </source>
</reference>
<protein>
    <submittedName>
        <fullName evidence="1">Uncharacterized protein</fullName>
    </submittedName>
</protein>
<comment type="caution">
    <text evidence="1">The sequence shown here is derived from an EMBL/GenBank/DDBJ whole genome shotgun (WGS) entry which is preliminary data.</text>
</comment>
<sequence length="154" mass="17789">MKIQSNTMSVIKLPFSAIQNVMMFQGFRKIIFNQRFVYRARFDDTSTRRSYRLMIPVQDHDNFTCSVKVADAFFEDKGSIPPEVVGAAECKLNEVNAYLNDEREKQNRNDRFVPRQTGGMAPNMEEMIKLGKEMAAMKTNQELRETGQIPDPIQ</sequence>
<dbReference type="OrthoDB" id="2596663at2"/>
<evidence type="ECO:0000313" key="1">
    <source>
        <dbReference type="EMBL" id="TBL69947.1"/>
    </source>
</evidence>
<dbReference type="EMBL" id="SIRE01000035">
    <property type="protein sequence ID" value="TBL69947.1"/>
    <property type="molecule type" value="Genomic_DNA"/>
</dbReference>
<dbReference type="Proteomes" id="UP000293142">
    <property type="component" value="Unassembled WGS sequence"/>
</dbReference>
<proteinExistence type="predicted"/>
<accession>A0A4Q9DHU9</accession>
<gene>
    <name evidence="1" type="ORF">EYB31_34870</name>
</gene>
<dbReference type="AlphaFoldDB" id="A0A4Q9DHU9"/>